<protein>
    <submittedName>
        <fullName evidence="2">Uncharacterized protein</fullName>
    </submittedName>
</protein>
<reference evidence="2 3" key="1">
    <citation type="submission" date="2019-10" db="EMBL/GenBank/DDBJ databases">
        <title>Characterization of a new Citrobacter species.</title>
        <authorList>
            <person name="Goncalves Ribeiro T."/>
            <person name="Izdebski R."/>
            <person name="Urbanowicz P."/>
            <person name="Carmeli Y."/>
            <person name="Gniadkowski M."/>
            <person name="Peixe L."/>
        </authorList>
    </citation>
    <scope>NUCLEOTIDE SEQUENCE [LARGE SCALE GENOMIC DNA]</scope>
    <source>
        <strain evidence="2 3">NMI7905_11</strain>
    </source>
</reference>
<evidence type="ECO:0000256" key="1">
    <source>
        <dbReference type="SAM" id="MobiDB-lite"/>
    </source>
</evidence>
<evidence type="ECO:0000313" key="2">
    <source>
        <dbReference type="EMBL" id="MPQ54427.1"/>
    </source>
</evidence>
<dbReference type="EMBL" id="WHIY01000030">
    <property type="protein sequence ID" value="MPQ54427.1"/>
    <property type="molecule type" value="Genomic_DNA"/>
</dbReference>
<comment type="caution">
    <text evidence="2">The sequence shown here is derived from an EMBL/GenBank/DDBJ whole genome shotgun (WGS) entry which is preliminary data.</text>
</comment>
<evidence type="ECO:0000313" key="3">
    <source>
        <dbReference type="Proteomes" id="UP000475079"/>
    </source>
</evidence>
<organism evidence="2 3">
    <name type="scientific">Citrobacter telavivensis</name>
    <dbReference type="NCBI Taxonomy" id="2653932"/>
    <lineage>
        <taxon>Bacteria</taxon>
        <taxon>Pseudomonadati</taxon>
        <taxon>Pseudomonadota</taxon>
        <taxon>Gammaproteobacteria</taxon>
        <taxon>Enterobacterales</taxon>
        <taxon>Enterobacteriaceae</taxon>
        <taxon>Citrobacter</taxon>
    </lineage>
</organism>
<name>A0A6L5EG00_9ENTR</name>
<keyword evidence="3" id="KW-1185">Reference proteome</keyword>
<feature type="compositionally biased region" description="Basic and acidic residues" evidence="1">
    <location>
        <begin position="1738"/>
        <end position="1750"/>
    </location>
</feature>
<dbReference type="RefSeq" id="WP_152754625.1">
    <property type="nucleotide sequence ID" value="NZ_WHIY01000030.1"/>
</dbReference>
<sequence length="1757" mass="194440">MSMSLTTFSWMMHGNDEGLVDGDTKRRISVNWVMPTGELPVGVPSIDGQTVIDTVGSLLWPWQMRITGWAIVTDKQFHLATPVPTNVLTDPQNLQEKMADEIGQKCSRCKLPFSTAMAQAQASPGEISLPHLFAPLTLLPAGVSLDMLGMTRSFTLDDATLPVACAPEFTMTHKGQNIVFSPVSADTKGEIVTIGYEAKAEKEDKPYSGLPAFAVVMKKIKPADSVTLTPTLKSAERAEMGMRAWLADAVLAPLPMLAHVLNAEAANAKTGNGEWQPGIEQHQLLNRALGPGYLCTEIRDKSIRHFWFWDRLQGSNPVAISIETWDANTLVWETLRQAINNPGTGEHRLLQPLVNDSSKTITGFALNVGMMLSTADGRRIMMTSWLAAVAVNFHQPDANNPTLNFIEWYQLISLHYSDPGMAELQARWWFFHLSIKAPAATQALHAGIESWIAGDVSTQATVLSDSYQEMLALLVECPTPDTQNASISEVLQTLQQQMQLPGAQKVISLGEERDLAVEICPPDGAYDDRDIRGYAVAMAMGKESIVPKLGCAWLTDTALKVQGAWLPDTERKGPTQRFHDTVGATVQNGRKVVAFAYSGAPLSGAVSLKDGVDCLDFGWPKDPQENSDIYTSPWRLPPLAYGFRYWVTGTAIGNGGQILQENFRSGDNPCALKAASQLNFLPGEGYLYLCRVAPGAVTVQSTEKAVDPWLMEGESRAWDQQGLAADRAQAGEHPKVADGRRPRVVVICDGKNNWNSSALTAATLTLTPPDATEQVLTKWMEADICLELLKPDLGKSATLRAQRATLLKKLRKTGKNLPEDVVDLPRHPAVKSIGVRVKFDDGPQVDYLVTPTYLTERGFLTPATLRVEAGSASRVLPPKGTDTGTITLILKPGTIATVTLWSLVPTTFFIPGPDIRMADFATDNNDKTHPTWSEASHRGFSPVVHLFECLPDTITLFDGAGRALKEIQQALRFVPQESDTVAYLATEKGFDANGLKGFLIQRHEWHWTGYPLALPKRLGDNTQLEQWSEAFAGTSSLRETQNHILQTSRAATPADWRFGSLAEPALLCRLRMPGYHGARFFACVMRPILRYRRWLKTSAVQDLENTIVAKGTVVPARINWHDPSLRLAPPTVHTTIPLVRTVMALEKEKPAEIRTSANGALICLNDALCRTAALTQYSGVGETFDVDLEATRYATVNEIGPNPIFHAGPGQRVDDAKKVTLFLPGSSWFTQLGEPVVPEREMNWGIEVERPFGLTYDTDSNAKVVQTAIIVRPTGHDVFAYWIMAKIRIRRMLDPHEKWTLSDQFPLSEDKQSWLLGRREEGDDRVPFDFVIEIPPGTDFLLSLHFAEGKRIEKNGDANASRRLLCSWHKGQWDGTAAMLWGVQVLDQVMAFGSDQWATVKRYSPWETTEATTGLPIKSVLPIALKNAEGCKARRLLLSDYGESHWLTFIGMPYRHLAIARESLRMAIEDKYDLAQSNKEHAITLTRSSVVQASENISRDLLIEPLEPIKKTAPGEEPPRVRPGGGTFHLLLVFEPVNDVATPLANQQLGRLTGVYYPQRDDITATTRYPQLRFHSYMADSPIKNKLPDGSIGYIYKFHYTDCLPADWTTLQAQLFPVRNADGSGEEAKVRWLPEIIGPITTAPLPVHDGHWPKPNVTLKRKEGKERSIDLNVDEDRGWRCQVTKEKGTDVFNALSWADDLPGGLCTVLEGDRLALVGSGGRLIATFTDWSQKKGDVQTYDDKGQPRSERWGWNWNA</sequence>
<dbReference type="Proteomes" id="UP000475079">
    <property type="component" value="Unassembled WGS sequence"/>
</dbReference>
<proteinExistence type="predicted"/>
<gene>
    <name evidence="2" type="ORF">GBB84_26485</name>
</gene>
<feature type="region of interest" description="Disordered" evidence="1">
    <location>
        <begin position="1738"/>
        <end position="1757"/>
    </location>
</feature>
<accession>A0A6L5EG00</accession>